<feature type="transmembrane region" description="Helical" evidence="6">
    <location>
        <begin position="37"/>
        <end position="56"/>
    </location>
</feature>
<evidence type="ECO:0000256" key="1">
    <source>
        <dbReference type="ARBA" id="ARBA00004141"/>
    </source>
</evidence>
<protein>
    <submittedName>
        <fullName evidence="8">DMT family transporter</fullName>
    </submittedName>
</protein>
<keyword evidence="4 6" id="KW-1133">Transmembrane helix</keyword>
<feature type="transmembrane region" description="Helical" evidence="6">
    <location>
        <begin position="68"/>
        <end position="89"/>
    </location>
</feature>
<comment type="similarity">
    <text evidence="2">Belongs to the drug/metabolite transporter (DMT) superfamily. 10 TMS drug/metabolite exporter (DME) (TC 2.A.7.3) family.</text>
</comment>
<feature type="transmembrane region" description="Helical" evidence="6">
    <location>
        <begin position="178"/>
        <end position="199"/>
    </location>
</feature>
<dbReference type="Pfam" id="PF00892">
    <property type="entry name" value="EamA"/>
    <property type="match status" value="2"/>
</dbReference>
<dbReference type="InterPro" id="IPR037185">
    <property type="entry name" value="EmrE-like"/>
</dbReference>
<feature type="transmembrane region" description="Helical" evidence="6">
    <location>
        <begin position="219"/>
        <end position="238"/>
    </location>
</feature>
<feature type="transmembrane region" description="Helical" evidence="6">
    <location>
        <begin position="250"/>
        <end position="266"/>
    </location>
</feature>
<dbReference type="EMBL" id="JALIEB010000002">
    <property type="protein sequence ID" value="MCV3270397.1"/>
    <property type="molecule type" value="Genomic_DNA"/>
</dbReference>
<dbReference type="InterPro" id="IPR000620">
    <property type="entry name" value="EamA_dom"/>
</dbReference>
<feature type="transmembrane region" description="Helical" evidence="6">
    <location>
        <begin position="272"/>
        <end position="289"/>
    </location>
</feature>
<feature type="domain" description="EamA" evidence="7">
    <location>
        <begin position="151"/>
        <end position="288"/>
    </location>
</feature>
<evidence type="ECO:0000256" key="6">
    <source>
        <dbReference type="SAM" id="Phobius"/>
    </source>
</evidence>
<dbReference type="PANTHER" id="PTHR22911:SF6">
    <property type="entry name" value="SOLUTE CARRIER FAMILY 35 MEMBER G1"/>
    <property type="match status" value="1"/>
</dbReference>
<feature type="transmembrane region" description="Helical" evidence="6">
    <location>
        <begin position="125"/>
        <end position="141"/>
    </location>
</feature>
<dbReference type="SUPFAM" id="SSF103481">
    <property type="entry name" value="Multidrug resistance efflux transporter EmrE"/>
    <property type="match status" value="2"/>
</dbReference>
<dbReference type="PANTHER" id="PTHR22911">
    <property type="entry name" value="ACYL-MALONYL CONDENSING ENZYME-RELATED"/>
    <property type="match status" value="1"/>
</dbReference>
<feature type="transmembrane region" description="Helical" evidence="6">
    <location>
        <begin position="147"/>
        <end position="166"/>
    </location>
</feature>
<evidence type="ECO:0000259" key="7">
    <source>
        <dbReference type="Pfam" id="PF00892"/>
    </source>
</evidence>
<keyword evidence="9" id="KW-1185">Reference proteome</keyword>
<evidence type="ECO:0000256" key="3">
    <source>
        <dbReference type="ARBA" id="ARBA00022692"/>
    </source>
</evidence>
<keyword evidence="5 6" id="KW-0472">Membrane</keyword>
<proteinExistence type="inferred from homology"/>
<reference evidence="8 9" key="1">
    <citation type="submission" date="2022-04" db="EMBL/GenBank/DDBJ databases">
        <title>Roseobacter sp. WL0113 is a bacterium isolated from neritic sediment.</title>
        <authorList>
            <person name="Wang L."/>
            <person name="He W."/>
            <person name="Zhang D.-F."/>
        </authorList>
    </citation>
    <scope>NUCLEOTIDE SEQUENCE [LARGE SCALE GENOMIC DNA]</scope>
    <source>
        <strain evidence="8 9">WL0113</strain>
    </source>
</reference>
<feature type="domain" description="EamA" evidence="7">
    <location>
        <begin position="8"/>
        <end position="140"/>
    </location>
</feature>
<comment type="caution">
    <text evidence="8">The sequence shown here is derived from an EMBL/GenBank/DDBJ whole genome shotgun (WGS) entry which is preliminary data.</text>
</comment>
<accession>A0ABT3B9Z2</accession>
<gene>
    <name evidence="8" type="ORF">MUB52_03080</name>
</gene>
<name>A0ABT3B9Z2_9RHOB</name>
<evidence type="ECO:0000256" key="2">
    <source>
        <dbReference type="ARBA" id="ARBA00009853"/>
    </source>
</evidence>
<evidence type="ECO:0000256" key="5">
    <source>
        <dbReference type="ARBA" id="ARBA00023136"/>
    </source>
</evidence>
<evidence type="ECO:0000313" key="9">
    <source>
        <dbReference type="Proteomes" id="UP001208690"/>
    </source>
</evidence>
<keyword evidence="3 6" id="KW-0812">Transmembrane</keyword>
<evidence type="ECO:0000256" key="4">
    <source>
        <dbReference type="ARBA" id="ARBA00022989"/>
    </source>
</evidence>
<comment type="subcellular location">
    <subcellularLocation>
        <location evidence="1">Membrane</location>
        <topology evidence="1">Multi-pass membrane protein</topology>
    </subcellularLocation>
</comment>
<dbReference type="RefSeq" id="WP_263842730.1">
    <property type="nucleotide sequence ID" value="NZ_JALIEB010000002.1"/>
</dbReference>
<organism evidence="8 9">
    <name type="scientific">Roseobacter sinensis</name>
    <dbReference type="NCBI Taxonomy" id="2931391"/>
    <lineage>
        <taxon>Bacteria</taxon>
        <taxon>Pseudomonadati</taxon>
        <taxon>Pseudomonadota</taxon>
        <taxon>Alphaproteobacteria</taxon>
        <taxon>Rhodobacterales</taxon>
        <taxon>Roseobacteraceae</taxon>
        <taxon>Roseobacter</taxon>
    </lineage>
</organism>
<feature type="transmembrane region" description="Helical" evidence="6">
    <location>
        <begin position="95"/>
        <end position="113"/>
    </location>
</feature>
<evidence type="ECO:0000313" key="8">
    <source>
        <dbReference type="EMBL" id="MCV3270397.1"/>
    </source>
</evidence>
<sequence length="309" mass="33273">MSPDRPLLGIMLMLGFCVLAPVGDAVAKILGQTVPVGQLVLVRFAVQAVVLIPLVWWTGRAWQMRRRVAILTFIRTLLHILGIGAMVTALKYLPLADAVAIAFVMPFIMLVLGKFALNEEVGSRRLLACLVGFIGTLLVVQPSFQEVGWPALLPVGVAVNFALFMLVTRQIARETDPIGLQAVSGVMAICVMVPVLIAFQGSGVWDLQLIAASSHEWQLLLSIGLLGTIAHLLMTWSLRYAPSATVAPMQYLEIPFATVIGFIVFGDLPNPLASLGILITILAGLYVVLRERATARALVSPAKSPQPLP</sequence>
<dbReference type="Proteomes" id="UP001208690">
    <property type="component" value="Unassembled WGS sequence"/>
</dbReference>